<evidence type="ECO:0000313" key="3">
    <source>
        <dbReference type="EMBL" id="ORC83901.1"/>
    </source>
</evidence>
<comment type="caution">
    <text evidence="3">The sequence shown here is derived from an EMBL/GenBank/DDBJ whole genome shotgun (WGS) entry which is preliminary data.</text>
</comment>
<dbReference type="EMBL" id="NBCO01000054">
    <property type="protein sequence ID" value="ORC83901.1"/>
    <property type="molecule type" value="Genomic_DNA"/>
</dbReference>
<dbReference type="VEuPathDB" id="TriTrypDB:TM35_000541250"/>
<keyword evidence="4" id="KW-1185">Reference proteome</keyword>
<sequence length="720" mass="80280">MLHTLTPPPPPQPQPQSPQVEIPVCSHVSLEVHKSSNNHNNSQNSQHQHLLHYSNNSNNNTNNNNNNQDDVEEEDDAITLVPTEDGSDTETCSTRTVPVSDVEAVDSNDGAAHNSQGTHRPTTTTIMSKPPRPSKSSNFVVRLTHSEVAMDSKSTITAEEEEENDNDNVMSFPMIFSSWEALGMMPPSPVVHHRLRPLTGEAWSAACVNESVGANAEVLPPRITCVYQVGRSDIPLVLRSRSEESMHKCISRVHVVVRLHFQLSKTSPTQKEENNHLQRNSIYKLTSFDILDSSSSNGTFYQTVRLFPSHRYSFPVKDDLTHVELRLGDYYQFSIHIGNNPLLLQKEPGTLCNSEKNIEKIDIGVQCLSLSNLEEINATRGHPPRALQTKQTTVTSAPGYGNSISTTTSRSHSSRSATSSGRAKKGNSRRKQIKFEEERRLPYINSNGNHTNINETAAEPCTTEDGKITIVTTGIRLSRAKEKKLQSMNIIVNPPMSDFSRAELLVIDGPLIRSVKLMTALPYVQRLVHRTWLDAVLASSLQSVDVAAYHYAEPRTHSSIEGVNDFSLMTLMQIPRERRQLLFAGCIFWVHPQAQPQQSPDNDLRYVILASGGSLTFNTMEATVAVMPRVDVTKAMWRYAAECPEEPQCIFVIPNDIFRGVLQQRRLVESTVRRPRGSSVLPPRLSTSLSATRGVSEGIGNKRQQDEIETPSQNSKRGRR</sequence>
<feature type="compositionally biased region" description="Basic residues" evidence="1">
    <location>
        <begin position="422"/>
        <end position="432"/>
    </location>
</feature>
<feature type="compositionally biased region" description="Polar residues" evidence="1">
    <location>
        <begin position="710"/>
        <end position="720"/>
    </location>
</feature>
<evidence type="ECO:0000256" key="1">
    <source>
        <dbReference type="SAM" id="MobiDB-lite"/>
    </source>
</evidence>
<evidence type="ECO:0000259" key="2">
    <source>
        <dbReference type="PROSITE" id="PS50006"/>
    </source>
</evidence>
<dbReference type="AlphaFoldDB" id="A0A1X0NH38"/>
<dbReference type="OrthoDB" id="342264at2759"/>
<dbReference type="GeneID" id="39990530"/>
<dbReference type="Gene3D" id="3.40.50.10190">
    <property type="entry name" value="BRCT domain"/>
    <property type="match status" value="1"/>
</dbReference>
<reference evidence="3 4" key="1">
    <citation type="submission" date="2017-03" db="EMBL/GenBank/DDBJ databases">
        <title>An alternative strategy for trypanosome survival in the mammalian bloodstream revealed through genome and transcriptome analysis of the ubiquitous bovine parasite Trypanosoma (Megatrypanum) theileri.</title>
        <authorList>
            <person name="Kelly S."/>
            <person name="Ivens A."/>
            <person name="Mott A."/>
            <person name="O'Neill E."/>
            <person name="Emms D."/>
            <person name="Macleod O."/>
            <person name="Voorheis P."/>
            <person name="Matthews J."/>
            <person name="Matthews K."/>
            <person name="Carrington M."/>
        </authorList>
    </citation>
    <scope>NUCLEOTIDE SEQUENCE [LARGE SCALE GENOMIC DNA]</scope>
    <source>
        <strain evidence="3">Edinburgh</strain>
    </source>
</reference>
<accession>A0A1X0NH38</accession>
<feature type="region of interest" description="Disordered" evidence="1">
    <location>
        <begin position="107"/>
        <end position="137"/>
    </location>
</feature>
<dbReference type="Proteomes" id="UP000192257">
    <property type="component" value="Unassembled WGS sequence"/>
</dbReference>
<evidence type="ECO:0000313" key="4">
    <source>
        <dbReference type="Proteomes" id="UP000192257"/>
    </source>
</evidence>
<dbReference type="RefSeq" id="XP_028877967.1">
    <property type="nucleotide sequence ID" value="XM_029030750.1"/>
</dbReference>
<feature type="compositionally biased region" description="Low complexity" evidence="1">
    <location>
        <begin position="52"/>
        <end position="67"/>
    </location>
</feature>
<proteinExistence type="predicted"/>
<dbReference type="InterPro" id="IPR036420">
    <property type="entry name" value="BRCT_dom_sf"/>
</dbReference>
<feature type="region of interest" description="Disordered" evidence="1">
    <location>
        <begin position="379"/>
        <end position="455"/>
    </location>
</feature>
<feature type="domain" description="FHA" evidence="2">
    <location>
        <begin position="227"/>
        <end position="306"/>
    </location>
</feature>
<protein>
    <recommendedName>
        <fullName evidence="2">FHA domain-containing protein</fullName>
    </recommendedName>
</protein>
<name>A0A1X0NH38_9TRYP</name>
<feature type="compositionally biased region" description="Polar residues" evidence="1">
    <location>
        <begin position="444"/>
        <end position="455"/>
    </location>
</feature>
<organism evidence="3 4">
    <name type="scientific">Trypanosoma theileri</name>
    <dbReference type="NCBI Taxonomy" id="67003"/>
    <lineage>
        <taxon>Eukaryota</taxon>
        <taxon>Discoba</taxon>
        <taxon>Euglenozoa</taxon>
        <taxon>Kinetoplastea</taxon>
        <taxon>Metakinetoplastina</taxon>
        <taxon>Trypanosomatida</taxon>
        <taxon>Trypanosomatidae</taxon>
        <taxon>Trypanosoma</taxon>
    </lineage>
</organism>
<dbReference type="PROSITE" id="PS50006">
    <property type="entry name" value="FHA_DOMAIN"/>
    <property type="match status" value="1"/>
</dbReference>
<feature type="region of interest" description="Disordered" evidence="1">
    <location>
        <begin position="672"/>
        <end position="720"/>
    </location>
</feature>
<dbReference type="InterPro" id="IPR000253">
    <property type="entry name" value="FHA_dom"/>
</dbReference>
<feature type="region of interest" description="Disordered" evidence="1">
    <location>
        <begin position="52"/>
        <end position="74"/>
    </location>
</feature>
<gene>
    <name evidence="3" type="ORF">TM35_000541250</name>
</gene>
<feature type="compositionally biased region" description="Low complexity" evidence="1">
    <location>
        <begin position="403"/>
        <end position="420"/>
    </location>
</feature>
<feature type="compositionally biased region" description="Polar residues" evidence="1">
    <location>
        <begin position="113"/>
        <end position="127"/>
    </location>
</feature>